<reference evidence="1" key="1">
    <citation type="journal article" date="2023" name="G3 (Bethesda)">
        <title>A reference genome for the long-term kleptoplast-retaining sea slug Elysia crispata morphotype clarki.</title>
        <authorList>
            <person name="Eastman K.E."/>
            <person name="Pendleton A.L."/>
            <person name="Shaikh M.A."/>
            <person name="Suttiyut T."/>
            <person name="Ogas R."/>
            <person name="Tomko P."/>
            <person name="Gavelis G."/>
            <person name="Widhalm J.R."/>
            <person name="Wisecaver J.H."/>
        </authorList>
    </citation>
    <scope>NUCLEOTIDE SEQUENCE</scope>
    <source>
        <strain evidence="1">ECLA1</strain>
    </source>
</reference>
<proteinExistence type="predicted"/>
<keyword evidence="2" id="KW-1185">Reference proteome</keyword>
<accession>A0AAE1EE80</accession>
<evidence type="ECO:0000313" key="2">
    <source>
        <dbReference type="Proteomes" id="UP001283361"/>
    </source>
</evidence>
<name>A0AAE1EE80_9GAST</name>
<protein>
    <submittedName>
        <fullName evidence="1">Uncharacterized protein</fullName>
    </submittedName>
</protein>
<dbReference type="AlphaFoldDB" id="A0AAE1EE80"/>
<organism evidence="1 2">
    <name type="scientific">Elysia crispata</name>
    <name type="common">lettuce slug</name>
    <dbReference type="NCBI Taxonomy" id="231223"/>
    <lineage>
        <taxon>Eukaryota</taxon>
        <taxon>Metazoa</taxon>
        <taxon>Spiralia</taxon>
        <taxon>Lophotrochozoa</taxon>
        <taxon>Mollusca</taxon>
        <taxon>Gastropoda</taxon>
        <taxon>Heterobranchia</taxon>
        <taxon>Euthyneura</taxon>
        <taxon>Panpulmonata</taxon>
        <taxon>Sacoglossa</taxon>
        <taxon>Placobranchoidea</taxon>
        <taxon>Plakobranchidae</taxon>
        <taxon>Elysia</taxon>
    </lineage>
</organism>
<comment type="caution">
    <text evidence="1">The sequence shown here is derived from an EMBL/GenBank/DDBJ whole genome shotgun (WGS) entry which is preliminary data.</text>
</comment>
<evidence type="ECO:0000313" key="1">
    <source>
        <dbReference type="EMBL" id="KAK3803612.1"/>
    </source>
</evidence>
<sequence length="66" mass="7198">MNTGTSTLAHIILYTARYLPLLDPLMNTGTSTLAHIILYTARYLPLLDPLGYTGNIEAGTSTPLNY</sequence>
<gene>
    <name evidence="1" type="ORF">RRG08_023330</name>
</gene>
<dbReference type="Proteomes" id="UP001283361">
    <property type="component" value="Unassembled WGS sequence"/>
</dbReference>
<dbReference type="EMBL" id="JAWDGP010000113">
    <property type="protein sequence ID" value="KAK3803612.1"/>
    <property type="molecule type" value="Genomic_DNA"/>
</dbReference>